<evidence type="ECO:0000313" key="1">
    <source>
        <dbReference type="EMBL" id="TMS17159.1"/>
    </source>
</evidence>
<accession>A0ACD3RCG0</accession>
<dbReference type="EMBL" id="CM011680">
    <property type="protein sequence ID" value="TMS17159.1"/>
    <property type="molecule type" value="Genomic_DNA"/>
</dbReference>
<proteinExistence type="predicted"/>
<protein>
    <submittedName>
        <fullName evidence="1">Uncharacterized protein</fullName>
    </submittedName>
</protein>
<reference evidence="1" key="1">
    <citation type="submission" date="2018-11" db="EMBL/GenBank/DDBJ databases">
        <title>The sequence and de novo assembly of Larimichthys crocea genome using PacBio and Hi-C technologies.</title>
        <authorList>
            <person name="Xu P."/>
            <person name="Chen B."/>
            <person name="Zhou Z."/>
            <person name="Ke Q."/>
            <person name="Wu Y."/>
            <person name="Bai H."/>
            <person name="Pu F."/>
        </authorList>
    </citation>
    <scope>NUCLEOTIDE SEQUENCE</scope>
    <source>
        <tissue evidence="1">Muscle</tissue>
    </source>
</reference>
<comment type="caution">
    <text evidence="1">The sequence shown here is derived from an EMBL/GenBank/DDBJ whole genome shotgun (WGS) entry which is preliminary data.</text>
</comment>
<gene>
    <name evidence="1" type="ORF">E3U43_001228</name>
</gene>
<evidence type="ECO:0000313" key="2">
    <source>
        <dbReference type="Proteomes" id="UP000793456"/>
    </source>
</evidence>
<keyword evidence="2" id="KW-1185">Reference proteome</keyword>
<organism evidence="1 2">
    <name type="scientific">Larimichthys crocea</name>
    <name type="common">Large yellow croaker</name>
    <name type="synonym">Pseudosciaena crocea</name>
    <dbReference type="NCBI Taxonomy" id="215358"/>
    <lineage>
        <taxon>Eukaryota</taxon>
        <taxon>Metazoa</taxon>
        <taxon>Chordata</taxon>
        <taxon>Craniata</taxon>
        <taxon>Vertebrata</taxon>
        <taxon>Euteleostomi</taxon>
        <taxon>Actinopterygii</taxon>
        <taxon>Neopterygii</taxon>
        <taxon>Teleostei</taxon>
        <taxon>Neoteleostei</taxon>
        <taxon>Acanthomorphata</taxon>
        <taxon>Eupercaria</taxon>
        <taxon>Sciaenidae</taxon>
        <taxon>Larimichthys</taxon>
    </lineage>
</organism>
<sequence>METRGIEDMFDFRRFPKDAVVLLLLLVYFPVGVCLMLIRIFIGVHVFLVSCALPESFVRRFIVRIMCSVLGMHVRQKNPRSRDKNTKLYMCNHVTEFDHNIINLLTPCSTPQLEGSTGFVCWARGFMEIHSASGQEAVGESLQRYCSTEGTPPLLLFPEEDTTNGRAGLLKFSSWPFSLTDSIQPVALRVTRPLIALSTPESSWLMELLWTFFAPCTVYHVSWLPPVSIQDGESMQEFANKVQELLAGELGLVSTKITKADKAEHIKRKRHTVPQTSTSVRPASIGLGFMVQSLGTDDRRIAKMAQQVKDVLPHVPLNVIAKDLAKTNCIDTTITNLLENKEETQMEATETSTFGPTKSSSYSSGPAPTIKPAAKSFGRSPADRHLSLQERKEALYNFARRRYIEKHGLDQEDGRRSSRAAGALKMSGVEETLNESVDVKEDKEFDVEADEHAGEDYFVDPTRYLFYRDRKEWADLEPVPQDDGPNPVVKIAYSEKFADVYDYFRALLKNDERSERAFALTADAIELNAANYTVWHYRRVLLQALSKDLREEMRYITAIIEEQPKNYQVWHHRRMVVEWLNDPSEELEFIADILSQDAKNYHAWQHRQWVIQEYKLWDNELEFVESLLEDDVRNNSAWNQRHFVISHTTGFSDAAIVEREIQYCRKQIRKAPHNESAWNYLKGMLQDRGLSSQPGLLERVLELKQTHCSPYLLAFLFDCYEDALENSNQKENAGEEEQKENLKRALEICELLAHEKDTIRKEYWLFLGRSLKNKFGSSGPSDEPPLEPSAPAPQPQEMS</sequence>
<name>A0ACD3RCG0_LARCR</name>
<dbReference type="Proteomes" id="UP000793456">
    <property type="component" value="Chromosome VII"/>
</dbReference>